<dbReference type="InterPro" id="IPR036388">
    <property type="entry name" value="WH-like_DNA-bd_sf"/>
</dbReference>
<dbReference type="PANTHER" id="PTHR30537">
    <property type="entry name" value="HTH-TYPE TRANSCRIPTIONAL REGULATOR"/>
    <property type="match status" value="1"/>
</dbReference>
<evidence type="ECO:0000313" key="6">
    <source>
        <dbReference type="EMBL" id="MFD0980019.1"/>
    </source>
</evidence>
<dbReference type="SUPFAM" id="SSF46785">
    <property type="entry name" value="Winged helix' DNA-binding domain"/>
    <property type="match status" value="1"/>
</dbReference>
<organism evidence="6 7">
    <name type="scientific">Tropicimonas aquimaris</name>
    <dbReference type="NCBI Taxonomy" id="914152"/>
    <lineage>
        <taxon>Bacteria</taxon>
        <taxon>Pseudomonadati</taxon>
        <taxon>Pseudomonadota</taxon>
        <taxon>Alphaproteobacteria</taxon>
        <taxon>Rhodobacterales</taxon>
        <taxon>Roseobacteraceae</taxon>
        <taxon>Tropicimonas</taxon>
    </lineage>
</organism>
<sequence>MLLVSGAAMCCSTEMKSRFRSWSDVRTFLTVVREGSTLAASRKLGTAQPTVARRIEALEHEIGLVLFERDNRGFRPTDAAQKLLPLAEALEAAAAAFADRALELTRPRPIRVTAFTSNFSPRVTAIFSEFLTSRPDIRFEFLPGVKVLDLAAGEADVALRITRQTPDPSLICRKISTARFTLFGSPSYAEHRGLPESPDHMAGHVFVSYEPKGAPAVYHDWLARHISPNQIVMSVSEFELLGAAILAGHGLGVMNLRIAEEYEAAGRLIRCFAPPEEMSAQHLMLISPEAYRRPEVKEFTRFFAPRYAAIFK</sequence>
<dbReference type="Pfam" id="PF03466">
    <property type="entry name" value="LysR_substrate"/>
    <property type="match status" value="1"/>
</dbReference>
<dbReference type="InterPro" id="IPR036390">
    <property type="entry name" value="WH_DNA-bd_sf"/>
</dbReference>
<dbReference type="EMBL" id="JBHTJT010000010">
    <property type="protein sequence ID" value="MFD0980019.1"/>
    <property type="molecule type" value="Genomic_DNA"/>
</dbReference>
<dbReference type="PROSITE" id="PS50931">
    <property type="entry name" value="HTH_LYSR"/>
    <property type="match status" value="1"/>
</dbReference>
<evidence type="ECO:0000313" key="7">
    <source>
        <dbReference type="Proteomes" id="UP001597108"/>
    </source>
</evidence>
<feature type="domain" description="HTH lysR-type" evidence="5">
    <location>
        <begin position="20"/>
        <end position="77"/>
    </location>
</feature>
<accession>A0ABW3IPR8</accession>
<dbReference type="SUPFAM" id="SSF53850">
    <property type="entry name" value="Periplasmic binding protein-like II"/>
    <property type="match status" value="1"/>
</dbReference>
<keyword evidence="2" id="KW-0805">Transcription regulation</keyword>
<dbReference type="Gene3D" id="3.40.190.290">
    <property type="match status" value="1"/>
</dbReference>
<evidence type="ECO:0000256" key="4">
    <source>
        <dbReference type="ARBA" id="ARBA00023163"/>
    </source>
</evidence>
<keyword evidence="4" id="KW-0804">Transcription</keyword>
<reference evidence="7" key="1">
    <citation type="journal article" date="2019" name="Int. J. Syst. Evol. Microbiol.">
        <title>The Global Catalogue of Microorganisms (GCM) 10K type strain sequencing project: providing services to taxonomists for standard genome sequencing and annotation.</title>
        <authorList>
            <consortium name="The Broad Institute Genomics Platform"/>
            <consortium name="The Broad Institute Genome Sequencing Center for Infectious Disease"/>
            <person name="Wu L."/>
            <person name="Ma J."/>
        </authorList>
    </citation>
    <scope>NUCLEOTIDE SEQUENCE [LARGE SCALE GENOMIC DNA]</scope>
    <source>
        <strain evidence="7">CCUG 60524</strain>
    </source>
</reference>
<evidence type="ECO:0000256" key="2">
    <source>
        <dbReference type="ARBA" id="ARBA00023015"/>
    </source>
</evidence>
<evidence type="ECO:0000256" key="3">
    <source>
        <dbReference type="ARBA" id="ARBA00023125"/>
    </source>
</evidence>
<dbReference type="RefSeq" id="WP_386074357.1">
    <property type="nucleotide sequence ID" value="NZ_JBHTJT010000010.1"/>
</dbReference>
<dbReference type="Pfam" id="PF00126">
    <property type="entry name" value="HTH_1"/>
    <property type="match status" value="1"/>
</dbReference>
<comment type="similarity">
    <text evidence="1">Belongs to the LysR transcriptional regulatory family.</text>
</comment>
<evidence type="ECO:0000256" key="1">
    <source>
        <dbReference type="ARBA" id="ARBA00009437"/>
    </source>
</evidence>
<comment type="caution">
    <text evidence="6">The sequence shown here is derived from an EMBL/GenBank/DDBJ whole genome shotgun (WGS) entry which is preliminary data.</text>
</comment>
<protein>
    <submittedName>
        <fullName evidence="6">LysR family transcriptional regulator</fullName>
    </submittedName>
</protein>
<dbReference type="InterPro" id="IPR058163">
    <property type="entry name" value="LysR-type_TF_proteobact-type"/>
</dbReference>
<dbReference type="Proteomes" id="UP001597108">
    <property type="component" value="Unassembled WGS sequence"/>
</dbReference>
<dbReference type="InterPro" id="IPR000847">
    <property type="entry name" value="LysR_HTH_N"/>
</dbReference>
<dbReference type="PANTHER" id="PTHR30537:SF3">
    <property type="entry name" value="TRANSCRIPTIONAL REGULATORY PROTEIN"/>
    <property type="match status" value="1"/>
</dbReference>
<proteinExistence type="inferred from homology"/>
<dbReference type="PRINTS" id="PR00039">
    <property type="entry name" value="HTHLYSR"/>
</dbReference>
<name>A0ABW3IPR8_9RHOB</name>
<keyword evidence="3" id="KW-0238">DNA-binding</keyword>
<dbReference type="Gene3D" id="1.10.10.10">
    <property type="entry name" value="Winged helix-like DNA-binding domain superfamily/Winged helix DNA-binding domain"/>
    <property type="match status" value="1"/>
</dbReference>
<gene>
    <name evidence="6" type="ORF">ACFQ2S_10175</name>
</gene>
<evidence type="ECO:0000259" key="5">
    <source>
        <dbReference type="PROSITE" id="PS50931"/>
    </source>
</evidence>
<keyword evidence="7" id="KW-1185">Reference proteome</keyword>
<dbReference type="InterPro" id="IPR005119">
    <property type="entry name" value="LysR_subst-bd"/>
</dbReference>